<protein>
    <recommendedName>
        <fullName evidence="3">Heterokaryon incompatibility domain-containing protein</fullName>
    </recommendedName>
</protein>
<proteinExistence type="predicted"/>
<dbReference type="OrthoDB" id="2157530at2759"/>
<dbReference type="PANTHER" id="PTHR24148:SF64">
    <property type="entry name" value="HETEROKARYON INCOMPATIBILITY DOMAIN-CONTAINING PROTEIN"/>
    <property type="match status" value="1"/>
</dbReference>
<sequence>MALLRVTPRQIIPIIGRIFEEDATFSISLLLWRNDWEEESTMSGYDSVSILTWLCCNRSCSDPRDYVFGLTGLLPDSERLFDVDYSLTVNETYVGFAKRRIMRADYGVMIFSGIGLSSIRHTSPNLSSWSPDWHALGKMEHIGVISEPLYSAGLSSTTPVQMPYFEAQNTVIVPGIALCSLSEILEGFSDWYHPDDTRWKNLVFHSNEGKAYFNGMPLLQAYFKTIMADEDPHYRRRLVEPRARGTDDIPCIACSTLCFNFLRTYCIDSCNTISKDEREGFKQKLLTERDISDTLGMGCFYKEDQKPSKEDWAFKMEASDESLSSDIEWLMTYRSQSFFTTKEGYMGTGPSYARKGDLICVFYNAKIPFILRPYKDGYKLVGAAFVLGFMDGEAFENLDDSWTPEHFKIY</sequence>
<dbReference type="PANTHER" id="PTHR24148">
    <property type="entry name" value="ANKYRIN REPEAT DOMAIN-CONTAINING PROTEIN 39 HOMOLOG-RELATED"/>
    <property type="match status" value="1"/>
</dbReference>
<evidence type="ECO:0008006" key="3">
    <source>
        <dbReference type="Google" id="ProtNLM"/>
    </source>
</evidence>
<dbReference type="AlphaFoldDB" id="A0A2T2P140"/>
<organism evidence="1 2">
    <name type="scientific">Corynespora cassiicola Philippines</name>
    <dbReference type="NCBI Taxonomy" id="1448308"/>
    <lineage>
        <taxon>Eukaryota</taxon>
        <taxon>Fungi</taxon>
        <taxon>Dikarya</taxon>
        <taxon>Ascomycota</taxon>
        <taxon>Pezizomycotina</taxon>
        <taxon>Dothideomycetes</taxon>
        <taxon>Pleosporomycetidae</taxon>
        <taxon>Pleosporales</taxon>
        <taxon>Corynesporascaceae</taxon>
        <taxon>Corynespora</taxon>
    </lineage>
</organism>
<gene>
    <name evidence="1" type="ORF">BS50DRAFT_660516</name>
</gene>
<dbReference type="Proteomes" id="UP000240883">
    <property type="component" value="Unassembled WGS sequence"/>
</dbReference>
<dbReference type="InterPro" id="IPR052895">
    <property type="entry name" value="HetReg/Transcr_Mod"/>
</dbReference>
<reference evidence="1 2" key="1">
    <citation type="journal article" date="2018" name="Front. Microbiol.">
        <title>Genome-Wide Analysis of Corynespora cassiicola Leaf Fall Disease Putative Effectors.</title>
        <authorList>
            <person name="Lopez D."/>
            <person name="Ribeiro S."/>
            <person name="Label P."/>
            <person name="Fumanal B."/>
            <person name="Venisse J.S."/>
            <person name="Kohler A."/>
            <person name="de Oliveira R.R."/>
            <person name="Labutti K."/>
            <person name="Lipzen A."/>
            <person name="Lail K."/>
            <person name="Bauer D."/>
            <person name="Ohm R.A."/>
            <person name="Barry K.W."/>
            <person name="Spatafora J."/>
            <person name="Grigoriev I.V."/>
            <person name="Martin F.M."/>
            <person name="Pujade-Renaud V."/>
        </authorList>
    </citation>
    <scope>NUCLEOTIDE SEQUENCE [LARGE SCALE GENOMIC DNA]</scope>
    <source>
        <strain evidence="1 2">Philippines</strain>
    </source>
</reference>
<dbReference type="Pfam" id="PF26639">
    <property type="entry name" value="Het-6_barrel"/>
    <property type="match status" value="1"/>
</dbReference>
<evidence type="ECO:0000313" key="2">
    <source>
        <dbReference type="Proteomes" id="UP000240883"/>
    </source>
</evidence>
<dbReference type="EMBL" id="KZ678131">
    <property type="protein sequence ID" value="PSN71400.1"/>
    <property type="molecule type" value="Genomic_DNA"/>
</dbReference>
<accession>A0A2T2P140</accession>
<evidence type="ECO:0000313" key="1">
    <source>
        <dbReference type="EMBL" id="PSN71400.1"/>
    </source>
</evidence>
<keyword evidence="2" id="KW-1185">Reference proteome</keyword>
<name>A0A2T2P140_CORCC</name>
<dbReference type="STRING" id="1448308.A0A2T2P140"/>